<proteinExistence type="predicted"/>
<dbReference type="EMBL" id="SHLA01000001">
    <property type="protein sequence ID" value="RZU60475.1"/>
    <property type="molecule type" value="Genomic_DNA"/>
</dbReference>
<dbReference type="AlphaFoldDB" id="A0A4Q8AAB9"/>
<keyword evidence="2" id="KW-1185">Reference proteome</keyword>
<dbReference type="GO" id="GO:0006635">
    <property type="term" value="P:fatty acid beta-oxidation"/>
    <property type="evidence" value="ECO:0007669"/>
    <property type="project" value="TreeGrafter"/>
</dbReference>
<reference evidence="1 2" key="1">
    <citation type="submission" date="2019-02" db="EMBL/GenBank/DDBJ databases">
        <title>Sequencing the genomes of 1000 actinobacteria strains.</title>
        <authorList>
            <person name="Klenk H.-P."/>
        </authorList>
    </citation>
    <scope>NUCLEOTIDE SEQUENCE [LARGE SCALE GENOMIC DNA]</scope>
    <source>
        <strain evidence="1 2">DSM 17364</strain>
    </source>
</reference>
<gene>
    <name evidence="1" type="ORF">EV380_0005</name>
</gene>
<evidence type="ECO:0000313" key="1">
    <source>
        <dbReference type="EMBL" id="RZU60475.1"/>
    </source>
</evidence>
<dbReference type="SUPFAM" id="SSF52096">
    <property type="entry name" value="ClpP/crotonase"/>
    <property type="match status" value="1"/>
</dbReference>
<dbReference type="Pfam" id="PF00378">
    <property type="entry name" value="ECH_1"/>
    <property type="match status" value="1"/>
</dbReference>
<organism evidence="1 2">
    <name type="scientific">Zhihengliuella halotolerans</name>
    <dbReference type="NCBI Taxonomy" id="370736"/>
    <lineage>
        <taxon>Bacteria</taxon>
        <taxon>Bacillati</taxon>
        <taxon>Actinomycetota</taxon>
        <taxon>Actinomycetes</taxon>
        <taxon>Micrococcales</taxon>
        <taxon>Micrococcaceae</taxon>
        <taxon>Zhihengliuella</taxon>
    </lineage>
</organism>
<name>A0A4Q8AAB9_9MICC</name>
<protein>
    <submittedName>
        <fullName evidence="1">Enoyl-CoA hydratase/carnithine racemase</fullName>
    </submittedName>
</protein>
<dbReference type="CDD" id="cd06558">
    <property type="entry name" value="crotonase-like"/>
    <property type="match status" value="1"/>
</dbReference>
<sequence length="252" mass="27175">MPSLDINIADGIGIITLNNPDALNAWTQDMQRRMASALTELDVDPEVEAVIITGEGERAFCAGQDLKEVAGFTEDSVEEWLGIFYRVYDAVLSCSKPVIAALNGVTAGSGYQLALLCDLRIAHPEVRIGQPEVKSGIPSITGLYLTWQSLGHSKTAEMMLTGRLLDADEAKRLGLIAELHPAADVLPRSIELARELAALPKHAFSSTKRRIRDTLMPGLEEAFDAALAIDQQAYGDGEPQRTAGDFVSKKGA</sequence>
<comment type="caution">
    <text evidence="1">The sequence shown here is derived from an EMBL/GenBank/DDBJ whole genome shotgun (WGS) entry which is preliminary data.</text>
</comment>
<dbReference type="PANTHER" id="PTHR11941:SF54">
    <property type="entry name" value="ENOYL-COA HYDRATASE, MITOCHONDRIAL"/>
    <property type="match status" value="1"/>
</dbReference>
<dbReference type="Proteomes" id="UP000292685">
    <property type="component" value="Unassembled WGS sequence"/>
</dbReference>
<evidence type="ECO:0000313" key="2">
    <source>
        <dbReference type="Proteomes" id="UP000292685"/>
    </source>
</evidence>
<dbReference type="RefSeq" id="WP_130448463.1">
    <property type="nucleotide sequence ID" value="NZ_SHLA01000001.1"/>
</dbReference>
<dbReference type="OrthoDB" id="8452484at2"/>
<accession>A0A4Q8AAB9</accession>
<dbReference type="Gene3D" id="3.90.226.10">
    <property type="entry name" value="2-enoyl-CoA Hydratase, Chain A, domain 1"/>
    <property type="match status" value="1"/>
</dbReference>
<dbReference type="PANTHER" id="PTHR11941">
    <property type="entry name" value="ENOYL-COA HYDRATASE-RELATED"/>
    <property type="match status" value="1"/>
</dbReference>
<dbReference type="GO" id="GO:0003824">
    <property type="term" value="F:catalytic activity"/>
    <property type="evidence" value="ECO:0007669"/>
    <property type="project" value="UniProtKB-ARBA"/>
</dbReference>
<dbReference type="InterPro" id="IPR029045">
    <property type="entry name" value="ClpP/crotonase-like_dom_sf"/>
</dbReference>
<dbReference type="InterPro" id="IPR001753">
    <property type="entry name" value="Enoyl-CoA_hydra/iso"/>
</dbReference>